<dbReference type="AlphaFoldDB" id="A0A7H8QK50"/>
<dbReference type="GO" id="GO:0005634">
    <property type="term" value="C:nucleus"/>
    <property type="evidence" value="ECO:0007669"/>
    <property type="project" value="UniProtKB-SubCell"/>
</dbReference>
<feature type="compositionally biased region" description="Basic and acidic residues" evidence="7">
    <location>
        <begin position="69"/>
        <end position="80"/>
    </location>
</feature>
<evidence type="ECO:0000313" key="10">
    <source>
        <dbReference type="Proteomes" id="UP000509510"/>
    </source>
</evidence>
<dbReference type="CDD" id="cd00067">
    <property type="entry name" value="GAL4"/>
    <property type="match status" value="1"/>
</dbReference>
<dbReference type="Pfam" id="PF04082">
    <property type="entry name" value="Fungal_trans"/>
    <property type="match status" value="1"/>
</dbReference>
<evidence type="ECO:0000256" key="2">
    <source>
        <dbReference type="ARBA" id="ARBA00022723"/>
    </source>
</evidence>
<keyword evidence="6" id="KW-0539">Nucleus</keyword>
<keyword evidence="4" id="KW-0238">DNA-binding</keyword>
<dbReference type="GO" id="GO:0008270">
    <property type="term" value="F:zinc ion binding"/>
    <property type="evidence" value="ECO:0007669"/>
    <property type="project" value="InterPro"/>
</dbReference>
<organism evidence="9 10">
    <name type="scientific">Talaromyces rugulosus</name>
    <name type="common">Penicillium rugulosum</name>
    <dbReference type="NCBI Taxonomy" id="121627"/>
    <lineage>
        <taxon>Eukaryota</taxon>
        <taxon>Fungi</taxon>
        <taxon>Dikarya</taxon>
        <taxon>Ascomycota</taxon>
        <taxon>Pezizomycotina</taxon>
        <taxon>Eurotiomycetes</taxon>
        <taxon>Eurotiomycetidae</taxon>
        <taxon>Eurotiales</taxon>
        <taxon>Trichocomaceae</taxon>
        <taxon>Talaromyces</taxon>
        <taxon>Talaromyces sect. Islandici</taxon>
    </lineage>
</organism>
<keyword evidence="2" id="KW-0479">Metal-binding</keyword>
<dbReference type="PROSITE" id="PS00463">
    <property type="entry name" value="ZN2_CY6_FUNGAL_1"/>
    <property type="match status" value="1"/>
</dbReference>
<evidence type="ECO:0000256" key="7">
    <source>
        <dbReference type="SAM" id="MobiDB-lite"/>
    </source>
</evidence>
<dbReference type="GO" id="GO:0006351">
    <property type="term" value="P:DNA-templated transcription"/>
    <property type="evidence" value="ECO:0007669"/>
    <property type="project" value="InterPro"/>
</dbReference>
<keyword evidence="5" id="KW-0804">Transcription</keyword>
<evidence type="ECO:0000256" key="3">
    <source>
        <dbReference type="ARBA" id="ARBA00023015"/>
    </source>
</evidence>
<dbReference type="OrthoDB" id="3989227at2759"/>
<dbReference type="GeneID" id="55988901"/>
<dbReference type="Pfam" id="PF00172">
    <property type="entry name" value="Zn_clus"/>
    <property type="match status" value="1"/>
</dbReference>
<name>A0A7H8QK50_TALRU</name>
<dbReference type="InterPro" id="IPR007219">
    <property type="entry name" value="XnlR_reg_dom"/>
</dbReference>
<proteinExistence type="predicted"/>
<dbReference type="InterPro" id="IPR050613">
    <property type="entry name" value="Sec_Metabolite_Reg"/>
</dbReference>
<dbReference type="GO" id="GO:0000981">
    <property type="term" value="F:DNA-binding transcription factor activity, RNA polymerase II-specific"/>
    <property type="evidence" value="ECO:0007669"/>
    <property type="project" value="InterPro"/>
</dbReference>
<feature type="region of interest" description="Disordered" evidence="7">
    <location>
        <begin position="719"/>
        <end position="761"/>
    </location>
</feature>
<evidence type="ECO:0000256" key="5">
    <source>
        <dbReference type="ARBA" id="ARBA00023163"/>
    </source>
</evidence>
<keyword evidence="3" id="KW-0805">Transcription regulation</keyword>
<dbReference type="RefSeq" id="XP_035340483.1">
    <property type="nucleotide sequence ID" value="XM_035484590.1"/>
</dbReference>
<dbReference type="CDD" id="cd12148">
    <property type="entry name" value="fungal_TF_MHR"/>
    <property type="match status" value="1"/>
</dbReference>
<sequence>MLPLEPRPIKRPRLSLSCIVCRRRKVRCGREQPECTNCVRMKENCAYKAVVRDGSTVQVHQVSPAPQDRSSHGAKPDTKHLTWSHWAPGEPDNQMAAGDEPPPPTACFPNHRQDDIPSCEEAVQRPDDHARGVRSGTASTTQDSSVLGSTSASTNHRDGYLSLGRGARARYIGPAFWGFVAGKESESDHFFDKNRSPASGLPPSHISAIGMFNLLRFLPTKGASDALLEVFLFAVWPLSPLLHCPTLRANYEEFWDYCRNNDTVPPSEKFVDDPTFICLLFAVLYCGASAAPAASWTCSDLQDLQKETTVNRLKSAYTTSLSLCQYLDHPTLNTLVSTLLTGPFLDRSREPKSELVSVSTTVRLAQSMGLHQEGTLWSSLNPVERETRRRAWWYIVRLDVQSSISTGLPPCCGSEALDTVSMMADTRDEDIGNFPVSLSLNPDPLASKQSVAIVFAIGCSETARLQSRIVSRLQSGRAVTQNGLKELVTAAKALQNNIDTLIARIPSQGIPEKGIISSRVANASPYSHPELYKDDATMPTVFGAWARIMLTLLKFDIIILLQKPLLPPPDSSDAQSCKAWTRYGYSPPDIVLRTKRQPETKLLAWRSFAYYGPLQCVYLSLIYIHCFKDGREIPLARYCVDEIIEHTVSHYQVAHLSLAGAGPDSESEIGLSKGQMPLAIQVLVELHSRLDSHLDSNDNSQLAINAAENSMFNQLISTPPSSISSSSTKTYLHRNPTTTARPPMIHVSKPEHPGSESVTEHYSGLDLDRDCIADIDSLSSSLILESNDIIVHPALIAPD</sequence>
<evidence type="ECO:0000256" key="1">
    <source>
        <dbReference type="ARBA" id="ARBA00004123"/>
    </source>
</evidence>
<dbReference type="PROSITE" id="PS50048">
    <property type="entry name" value="ZN2_CY6_FUNGAL_2"/>
    <property type="match status" value="1"/>
</dbReference>
<accession>A0A7H8QK50</accession>
<dbReference type="InterPro" id="IPR036864">
    <property type="entry name" value="Zn2-C6_fun-type_DNA-bd_sf"/>
</dbReference>
<dbReference type="Gene3D" id="4.10.240.10">
    <property type="entry name" value="Zn(2)-C6 fungal-type DNA-binding domain"/>
    <property type="match status" value="1"/>
</dbReference>
<evidence type="ECO:0000256" key="6">
    <source>
        <dbReference type="ARBA" id="ARBA00023242"/>
    </source>
</evidence>
<feature type="domain" description="Zn(2)-C6 fungal-type" evidence="8">
    <location>
        <begin position="17"/>
        <end position="47"/>
    </location>
</feature>
<evidence type="ECO:0000256" key="4">
    <source>
        <dbReference type="ARBA" id="ARBA00023125"/>
    </source>
</evidence>
<keyword evidence="10" id="KW-1185">Reference proteome</keyword>
<feature type="compositionally biased region" description="Low complexity" evidence="7">
    <location>
        <begin position="719"/>
        <end position="728"/>
    </location>
</feature>
<dbReference type="SMART" id="SM00066">
    <property type="entry name" value="GAL4"/>
    <property type="match status" value="1"/>
</dbReference>
<dbReference type="Proteomes" id="UP000509510">
    <property type="component" value="Chromosome I"/>
</dbReference>
<reference evidence="10" key="1">
    <citation type="submission" date="2020-06" db="EMBL/GenBank/DDBJ databases">
        <title>A chromosome-scale genome assembly of Talaromyces rugulosus W13939.</title>
        <authorList>
            <person name="Wang B."/>
            <person name="Guo L."/>
            <person name="Ye K."/>
            <person name="Wang L."/>
        </authorList>
    </citation>
    <scope>NUCLEOTIDE SEQUENCE [LARGE SCALE GENOMIC DNA]</scope>
    <source>
        <strain evidence="10">W13939</strain>
    </source>
</reference>
<dbReference type="KEGG" id="trg:TRUGW13939_01390"/>
<protein>
    <recommendedName>
        <fullName evidence="8">Zn(2)-C6 fungal-type domain-containing protein</fullName>
    </recommendedName>
</protein>
<dbReference type="SUPFAM" id="SSF57701">
    <property type="entry name" value="Zn2/Cys6 DNA-binding domain"/>
    <property type="match status" value="1"/>
</dbReference>
<dbReference type="EMBL" id="CP055898">
    <property type="protein sequence ID" value="QKX54304.1"/>
    <property type="molecule type" value="Genomic_DNA"/>
</dbReference>
<evidence type="ECO:0000313" key="9">
    <source>
        <dbReference type="EMBL" id="QKX54304.1"/>
    </source>
</evidence>
<dbReference type="InterPro" id="IPR001138">
    <property type="entry name" value="Zn2Cys6_DnaBD"/>
</dbReference>
<dbReference type="PANTHER" id="PTHR31001">
    <property type="entry name" value="UNCHARACTERIZED TRANSCRIPTIONAL REGULATORY PROTEIN"/>
    <property type="match status" value="1"/>
</dbReference>
<gene>
    <name evidence="9" type="ORF">TRUGW13939_01390</name>
</gene>
<feature type="compositionally biased region" description="Polar residues" evidence="7">
    <location>
        <begin position="136"/>
        <end position="154"/>
    </location>
</feature>
<dbReference type="SMART" id="SM00906">
    <property type="entry name" value="Fungal_trans"/>
    <property type="match status" value="1"/>
</dbReference>
<dbReference type="GO" id="GO:0003677">
    <property type="term" value="F:DNA binding"/>
    <property type="evidence" value="ECO:0007669"/>
    <property type="project" value="UniProtKB-KW"/>
</dbReference>
<dbReference type="PANTHER" id="PTHR31001:SF40">
    <property type="entry name" value="ZN(II)2CYS6 TRANSCRIPTION FACTOR (EUROFUNG)"/>
    <property type="match status" value="1"/>
</dbReference>
<evidence type="ECO:0000259" key="8">
    <source>
        <dbReference type="PROSITE" id="PS50048"/>
    </source>
</evidence>
<feature type="compositionally biased region" description="Basic and acidic residues" evidence="7">
    <location>
        <begin position="122"/>
        <end position="131"/>
    </location>
</feature>
<comment type="subcellular location">
    <subcellularLocation>
        <location evidence="1">Nucleus</location>
    </subcellularLocation>
</comment>
<feature type="region of interest" description="Disordered" evidence="7">
    <location>
        <begin position="58"/>
        <end position="158"/>
    </location>
</feature>